<evidence type="ECO:0000256" key="5">
    <source>
        <dbReference type="SAM" id="Phobius"/>
    </source>
</evidence>
<sequence length="420" mass="46671">LQPSLRSLQSQPLAPNNLDGRLSLLSSHFPLFCSSGHDYGTFGSSRRKKFEAAISEGKLTEALSHILDQPSKSFADFPLRIAVVGEPGAGKSSFINTVQGPHLDEPDAADVATKKGTRVEFGQVDFSEITWNKELLRAEDADGKEVDLKDFHYFIIVDPQICQATPLYLALKIQKMGKEFFLVQTKADLQLEEAKKRRPSKDGKECLFLMVGSCRESLRNKGVKEPQIFAVSNKDPQHFDFPYLRETLMSEVLWKKILAVLSPVLEGKAKKMKKKSWLLTVLSGVIAGIPVPGIAFLGGLVILMTFASWCCRKFGVDDPSLSKVAELIKVLLPDLKSMMTSQSKKKMVLQKLPDSLGSSVMIAEYIYWNRFPIIGCILSAVISLISSFFTLNKLPSDVKKDIQNIVITAFKPKKTEPENS</sequence>
<dbReference type="PANTHER" id="PTHR32341">
    <property type="entry name" value="INTERFERON-INDUCIBLE GTPASE"/>
    <property type="match status" value="1"/>
</dbReference>
<reference evidence="7" key="1">
    <citation type="submission" date="2025-08" db="UniProtKB">
        <authorList>
            <consortium name="Ensembl"/>
        </authorList>
    </citation>
    <scope>IDENTIFICATION</scope>
</reference>
<dbReference type="InterPro" id="IPR051515">
    <property type="entry name" value="IRG"/>
</dbReference>
<dbReference type="Proteomes" id="UP000472273">
    <property type="component" value="Unplaced"/>
</dbReference>
<dbReference type="OMA" id="ITWNKEL"/>
<dbReference type="SUPFAM" id="SSF52540">
    <property type="entry name" value="P-loop containing nucleoside triphosphate hydrolases"/>
    <property type="match status" value="1"/>
</dbReference>
<dbReference type="GO" id="GO:0016787">
    <property type="term" value="F:hydrolase activity"/>
    <property type="evidence" value="ECO:0007669"/>
    <property type="project" value="UniProtKB-KW"/>
</dbReference>
<dbReference type="InterPro" id="IPR027417">
    <property type="entry name" value="P-loop_NTPase"/>
</dbReference>
<protein>
    <submittedName>
        <fullName evidence="7">Interferon-inducible GTPase 5-like</fullName>
    </submittedName>
</protein>
<dbReference type="Gene3D" id="3.40.50.300">
    <property type="entry name" value="P-loop containing nucleotide triphosphate hydrolases"/>
    <property type="match status" value="1"/>
</dbReference>
<feature type="transmembrane region" description="Helical" evidence="5">
    <location>
        <begin position="277"/>
        <end position="307"/>
    </location>
</feature>
<dbReference type="Pfam" id="PF05049">
    <property type="entry name" value="IIGP"/>
    <property type="match status" value="1"/>
</dbReference>
<keyword evidence="3" id="KW-0378">Hydrolase</keyword>
<proteinExistence type="inferred from homology"/>
<evidence type="ECO:0000313" key="8">
    <source>
        <dbReference type="Proteomes" id="UP000472273"/>
    </source>
</evidence>
<dbReference type="PROSITE" id="PS51716">
    <property type="entry name" value="G_IRG"/>
    <property type="match status" value="1"/>
</dbReference>
<reference evidence="7" key="2">
    <citation type="submission" date="2025-09" db="UniProtKB">
        <authorList>
            <consortium name="Ensembl"/>
        </authorList>
    </citation>
    <scope>IDENTIFICATION</scope>
</reference>
<dbReference type="GO" id="GO:0016020">
    <property type="term" value="C:membrane"/>
    <property type="evidence" value="ECO:0007669"/>
    <property type="project" value="InterPro"/>
</dbReference>
<dbReference type="GeneTree" id="ENSGT00940000165579"/>
<keyword evidence="5" id="KW-1133">Transmembrane helix</keyword>
<organism evidence="7 8">
    <name type="scientific">Pseudonaja textilis</name>
    <name type="common">Eastern brown snake</name>
    <dbReference type="NCBI Taxonomy" id="8673"/>
    <lineage>
        <taxon>Eukaryota</taxon>
        <taxon>Metazoa</taxon>
        <taxon>Chordata</taxon>
        <taxon>Craniata</taxon>
        <taxon>Vertebrata</taxon>
        <taxon>Euteleostomi</taxon>
        <taxon>Lepidosauria</taxon>
        <taxon>Squamata</taxon>
        <taxon>Bifurcata</taxon>
        <taxon>Unidentata</taxon>
        <taxon>Episquamata</taxon>
        <taxon>Toxicofera</taxon>
        <taxon>Serpentes</taxon>
        <taxon>Colubroidea</taxon>
        <taxon>Elapidae</taxon>
        <taxon>Hydrophiinae</taxon>
        <taxon>Pseudonaja</taxon>
    </lineage>
</organism>
<evidence type="ECO:0000256" key="3">
    <source>
        <dbReference type="ARBA" id="ARBA00022801"/>
    </source>
</evidence>
<keyword evidence="5" id="KW-0472">Membrane</keyword>
<evidence type="ECO:0000313" key="7">
    <source>
        <dbReference type="Ensembl" id="ENSPTXP00000021826.1"/>
    </source>
</evidence>
<evidence type="ECO:0000256" key="4">
    <source>
        <dbReference type="ARBA" id="ARBA00023134"/>
    </source>
</evidence>
<feature type="domain" description="IRG-type G" evidence="6">
    <location>
        <begin position="77"/>
        <end position="251"/>
    </location>
</feature>
<evidence type="ECO:0000259" key="6">
    <source>
        <dbReference type="PROSITE" id="PS51716"/>
    </source>
</evidence>
<name>A0A670ZGJ2_PSETE</name>
<keyword evidence="8" id="KW-1185">Reference proteome</keyword>
<gene>
    <name evidence="7" type="primary">LOC113448228</name>
</gene>
<dbReference type="AlphaFoldDB" id="A0A670ZGJ2"/>
<keyword evidence="4" id="KW-0342">GTP-binding</keyword>
<dbReference type="PANTHER" id="PTHR32341:SF10">
    <property type="entry name" value="INTERFERON-INDUCIBLE GTPASE 5"/>
    <property type="match status" value="1"/>
</dbReference>
<accession>A0A670ZGJ2</accession>
<dbReference type="InterPro" id="IPR007743">
    <property type="entry name" value="Immunity-related_GTPase-like"/>
</dbReference>
<evidence type="ECO:0000256" key="1">
    <source>
        <dbReference type="ARBA" id="ARBA00005429"/>
    </source>
</evidence>
<comment type="similarity">
    <text evidence="1">Belongs to the TRAFAC class dynamin-like GTPase superfamily. IRG family.</text>
</comment>
<evidence type="ECO:0000256" key="2">
    <source>
        <dbReference type="ARBA" id="ARBA00022741"/>
    </source>
</evidence>
<feature type="transmembrane region" description="Helical" evidence="5">
    <location>
        <begin position="371"/>
        <end position="391"/>
    </location>
</feature>
<keyword evidence="5" id="KW-0812">Transmembrane</keyword>
<dbReference type="GO" id="GO:0005525">
    <property type="term" value="F:GTP binding"/>
    <property type="evidence" value="ECO:0007669"/>
    <property type="project" value="UniProtKB-KW"/>
</dbReference>
<dbReference type="Ensembl" id="ENSPTXT00000022495.1">
    <property type="protein sequence ID" value="ENSPTXP00000021826.1"/>
    <property type="gene ID" value="ENSPTXG00000015107.1"/>
</dbReference>
<dbReference type="InterPro" id="IPR030385">
    <property type="entry name" value="G_IRG_dom"/>
</dbReference>
<keyword evidence="2" id="KW-0547">Nucleotide-binding</keyword>